<feature type="repeat" description="ANK" evidence="3">
    <location>
        <begin position="334"/>
        <end position="367"/>
    </location>
</feature>
<dbReference type="OrthoDB" id="194358at2759"/>
<dbReference type="InterPro" id="IPR002110">
    <property type="entry name" value="Ankyrin_rpt"/>
</dbReference>
<dbReference type="PANTHER" id="PTHR24123">
    <property type="entry name" value="ANKYRIN REPEAT-CONTAINING"/>
    <property type="match status" value="1"/>
</dbReference>
<dbReference type="InterPro" id="IPR036770">
    <property type="entry name" value="Ankyrin_rpt-contain_sf"/>
</dbReference>
<dbReference type="Pfam" id="PF00023">
    <property type="entry name" value="Ank"/>
    <property type="match status" value="2"/>
</dbReference>
<dbReference type="PANTHER" id="PTHR24123:SF134">
    <property type="entry name" value="PFS DOMAIN-CONTAINING PROTEIN"/>
    <property type="match status" value="1"/>
</dbReference>
<dbReference type="SUPFAM" id="SSF48403">
    <property type="entry name" value="Ankyrin repeat"/>
    <property type="match status" value="1"/>
</dbReference>
<feature type="repeat" description="ANK" evidence="3">
    <location>
        <begin position="233"/>
        <end position="265"/>
    </location>
</feature>
<dbReference type="PROSITE" id="PS50088">
    <property type="entry name" value="ANK_REPEAT"/>
    <property type="match status" value="10"/>
</dbReference>
<evidence type="ECO:0000313" key="5">
    <source>
        <dbReference type="Proteomes" id="UP000271974"/>
    </source>
</evidence>
<feature type="repeat" description="ANK" evidence="3">
    <location>
        <begin position="95"/>
        <end position="133"/>
    </location>
</feature>
<feature type="repeat" description="ANK" evidence="3">
    <location>
        <begin position="266"/>
        <end position="300"/>
    </location>
</feature>
<feature type="repeat" description="ANK" evidence="3">
    <location>
        <begin position="301"/>
        <end position="333"/>
    </location>
</feature>
<keyword evidence="1" id="KW-0677">Repeat</keyword>
<reference evidence="4 5" key="1">
    <citation type="submission" date="2019-01" db="EMBL/GenBank/DDBJ databases">
        <title>A draft genome assembly of the solar-powered sea slug Elysia chlorotica.</title>
        <authorList>
            <person name="Cai H."/>
            <person name="Li Q."/>
            <person name="Fang X."/>
            <person name="Li J."/>
            <person name="Curtis N.E."/>
            <person name="Altenburger A."/>
            <person name="Shibata T."/>
            <person name="Feng M."/>
            <person name="Maeda T."/>
            <person name="Schwartz J.A."/>
            <person name="Shigenobu S."/>
            <person name="Lundholm N."/>
            <person name="Nishiyama T."/>
            <person name="Yang H."/>
            <person name="Hasebe M."/>
            <person name="Li S."/>
            <person name="Pierce S.K."/>
            <person name="Wang J."/>
        </authorList>
    </citation>
    <scope>NUCLEOTIDE SEQUENCE [LARGE SCALE GENOMIC DNA]</scope>
    <source>
        <strain evidence="4">EC2010</strain>
        <tissue evidence="4">Whole organism of an adult</tissue>
    </source>
</reference>
<sequence length="396" mass="42845">ELMEVLLQAGVDVDDDYSMELTPLMLAASAGADKIVKMLLWHGASVNHLSHEGPCFDTARLKRRTALMIAAEKGFVRIVEMLIEAGAALLQNNHEGENAFGIAIKHGHKASLSDINMLRLVLDLGADINTRRSPSSFTALMQAVVDGNVKIINMLLKYKADMYAESNGSTALTLAGIKNNTEAVIALLEGGMDVNHVTETRLTGLWCALTAKNFAMTEALIKFGANVNFAGSNGVTMLMHAIKHCTSNFSELLIKHGAHVNAQDDNGDTTLFHALRHSITREEKVSLLLQHGADINHINLSTKTPLMVAARFCHANILKVLLTHKPNVNGQDINGDTALHVAVLCCDCQEKLSALVSHGANLNMVNADYESPLMIAVRNLDAKITKYLLSLGANLD</sequence>
<evidence type="ECO:0000256" key="3">
    <source>
        <dbReference type="PROSITE-ProRule" id="PRU00023"/>
    </source>
</evidence>
<evidence type="ECO:0000313" key="4">
    <source>
        <dbReference type="EMBL" id="RUS73607.1"/>
    </source>
</evidence>
<keyword evidence="2 3" id="KW-0040">ANK repeat</keyword>
<dbReference type="SMART" id="SM00248">
    <property type="entry name" value="ANK"/>
    <property type="match status" value="11"/>
</dbReference>
<dbReference type="Pfam" id="PF12796">
    <property type="entry name" value="Ank_2"/>
    <property type="match status" value="2"/>
</dbReference>
<protein>
    <submittedName>
        <fullName evidence="4">Uncharacterized protein</fullName>
    </submittedName>
</protein>
<organism evidence="4 5">
    <name type="scientific">Elysia chlorotica</name>
    <name type="common">Eastern emerald elysia</name>
    <name type="synonym">Sea slug</name>
    <dbReference type="NCBI Taxonomy" id="188477"/>
    <lineage>
        <taxon>Eukaryota</taxon>
        <taxon>Metazoa</taxon>
        <taxon>Spiralia</taxon>
        <taxon>Lophotrochozoa</taxon>
        <taxon>Mollusca</taxon>
        <taxon>Gastropoda</taxon>
        <taxon>Heterobranchia</taxon>
        <taxon>Euthyneura</taxon>
        <taxon>Panpulmonata</taxon>
        <taxon>Sacoglossa</taxon>
        <taxon>Placobranchoidea</taxon>
        <taxon>Plakobranchidae</taxon>
        <taxon>Elysia</taxon>
    </lineage>
</organism>
<dbReference type="AlphaFoldDB" id="A0A3S1BS32"/>
<evidence type="ECO:0000256" key="2">
    <source>
        <dbReference type="ARBA" id="ARBA00023043"/>
    </source>
</evidence>
<dbReference type="Gene3D" id="1.25.40.20">
    <property type="entry name" value="Ankyrin repeat-containing domain"/>
    <property type="match status" value="4"/>
</dbReference>
<feature type="repeat" description="ANK" evidence="3">
    <location>
        <begin position="167"/>
        <end position="199"/>
    </location>
</feature>
<proteinExistence type="predicted"/>
<dbReference type="PROSITE" id="PS50297">
    <property type="entry name" value="ANK_REP_REGION"/>
    <property type="match status" value="6"/>
</dbReference>
<gene>
    <name evidence="4" type="ORF">EGW08_018630</name>
</gene>
<feature type="repeat" description="ANK" evidence="3">
    <location>
        <begin position="19"/>
        <end position="51"/>
    </location>
</feature>
<feature type="repeat" description="ANK" evidence="3">
    <location>
        <begin position="135"/>
        <end position="167"/>
    </location>
</feature>
<feature type="non-terminal residue" evidence="4">
    <location>
        <position position="1"/>
    </location>
</feature>
<feature type="repeat" description="ANK" evidence="3">
    <location>
        <begin position="62"/>
        <end position="94"/>
    </location>
</feature>
<evidence type="ECO:0000256" key="1">
    <source>
        <dbReference type="ARBA" id="ARBA00022737"/>
    </source>
</evidence>
<keyword evidence="5" id="KW-1185">Reference proteome</keyword>
<feature type="non-terminal residue" evidence="4">
    <location>
        <position position="396"/>
    </location>
</feature>
<name>A0A3S1BS32_ELYCH</name>
<feature type="repeat" description="ANK" evidence="3">
    <location>
        <begin position="368"/>
        <end position="396"/>
    </location>
</feature>
<dbReference type="Proteomes" id="UP000271974">
    <property type="component" value="Unassembled WGS sequence"/>
</dbReference>
<accession>A0A3S1BS32</accession>
<dbReference type="InterPro" id="IPR051165">
    <property type="entry name" value="Multifunctional_ANK_Repeat"/>
</dbReference>
<comment type="caution">
    <text evidence="4">The sequence shown here is derived from an EMBL/GenBank/DDBJ whole genome shotgun (WGS) entry which is preliminary data.</text>
</comment>
<dbReference type="EMBL" id="RQTK01000918">
    <property type="protein sequence ID" value="RUS73607.1"/>
    <property type="molecule type" value="Genomic_DNA"/>
</dbReference>
<dbReference type="STRING" id="188477.A0A3S1BS32"/>